<organism evidence="2 3">
    <name type="scientific">Leifsonia tongyongensis</name>
    <dbReference type="NCBI Taxonomy" id="1268043"/>
    <lineage>
        <taxon>Bacteria</taxon>
        <taxon>Bacillati</taxon>
        <taxon>Actinomycetota</taxon>
        <taxon>Actinomycetes</taxon>
        <taxon>Micrococcales</taxon>
        <taxon>Microbacteriaceae</taxon>
        <taxon>Leifsonia</taxon>
    </lineage>
</organism>
<dbReference type="AlphaFoldDB" id="A0A6L9XUK2"/>
<comment type="caution">
    <text evidence="2">The sequence shown here is derived from an EMBL/GenBank/DDBJ whole genome shotgun (WGS) entry which is preliminary data.</text>
</comment>
<evidence type="ECO:0000259" key="1">
    <source>
        <dbReference type="Pfam" id="PF25355"/>
    </source>
</evidence>
<evidence type="ECO:0000313" key="2">
    <source>
        <dbReference type="EMBL" id="NEN05079.1"/>
    </source>
</evidence>
<keyword evidence="3" id="KW-1185">Reference proteome</keyword>
<dbReference type="InterPro" id="IPR057204">
    <property type="entry name" value="DUF7882"/>
</dbReference>
<evidence type="ECO:0000313" key="3">
    <source>
        <dbReference type="Proteomes" id="UP000474967"/>
    </source>
</evidence>
<reference evidence="2 3" key="1">
    <citation type="journal article" date="2014" name="J. Microbiol.">
        <title>Diaminobutyricibacter tongyongensis gen. nov., sp. nov. and Homoserinibacter gongjuensis gen. nov., sp. nov. belong to the family Microbacteriaceae.</title>
        <authorList>
            <person name="Kim S.J."/>
            <person name="Ahn J.H."/>
            <person name="Weon H.Y."/>
            <person name="Hamada M."/>
            <person name="Suzuki K."/>
            <person name="Kwon S.W."/>
        </authorList>
    </citation>
    <scope>NUCLEOTIDE SEQUENCE [LARGE SCALE GENOMIC DNA]</scope>
    <source>
        <strain evidence="2 3">NBRC 108724</strain>
    </source>
</reference>
<accession>A0A6L9XUK2</accession>
<dbReference type="Pfam" id="PF25355">
    <property type="entry name" value="DUF7882"/>
    <property type="match status" value="1"/>
</dbReference>
<dbReference type="Proteomes" id="UP000474967">
    <property type="component" value="Unassembled WGS sequence"/>
</dbReference>
<dbReference type="EMBL" id="JAAGWY010000001">
    <property type="protein sequence ID" value="NEN05079.1"/>
    <property type="molecule type" value="Genomic_DNA"/>
</dbReference>
<proteinExistence type="predicted"/>
<feature type="domain" description="DUF7882" evidence="1">
    <location>
        <begin position="1"/>
        <end position="96"/>
    </location>
</feature>
<dbReference type="RefSeq" id="WP_163288169.1">
    <property type="nucleotide sequence ID" value="NZ_JAAGWY010000001.1"/>
</dbReference>
<name>A0A6L9XUK2_9MICO</name>
<gene>
    <name evidence="2" type="ORF">G3T36_04260</name>
</gene>
<protein>
    <recommendedName>
        <fullName evidence="1">DUF7882 domain-containing protein</fullName>
    </recommendedName>
</protein>
<sequence>MGTLTYGEGQRFEFEDRLLAHMKLAIIAKLLRHESFLLNWTIPVEQGSGRMSLWISRETLLSFRFVGGRPPTINSRWVEALALTSLRTGGMQVIDEREADAMLMTRLTPGSAAPALVGEK</sequence>